<evidence type="ECO:0000313" key="1">
    <source>
        <dbReference type="EMBL" id="CAK9890087.1"/>
    </source>
</evidence>
<protein>
    <submittedName>
        <fullName evidence="1">Uncharacterized protein</fullName>
    </submittedName>
</protein>
<proteinExistence type="predicted"/>
<dbReference type="AlphaFoldDB" id="A0AAN2HKL8"/>
<sequence length="230" mass="25572">MKKKQNDSKPGRKPSTFDKFVAARSAEIEKIIKQALRVIDATKYGNVTDYCKALAGVISEVREAKSGDPTTPFFNKKVRSFSYITLLRNESYRRMVDIAFNHGRETLEQPQAVSEDALLRIASLQAQVNLLKDRLSGIRTGDNSNALVDANAQETIKKLAAYLGTTLAVYSTMRKHFLQVTKVVSSPTEKEKIAGLYSSVGFIADLEALHEIEDGRKFLEQLSKSSPAIQ</sequence>
<dbReference type="RefSeq" id="WP_338918757.1">
    <property type="nucleotide sequence ID" value="NZ_OZ024668.1"/>
</dbReference>
<organism evidence="1 2">
    <name type="scientific">Pseudomonas fluorescens</name>
    <dbReference type="NCBI Taxonomy" id="294"/>
    <lineage>
        <taxon>Bacteria</taxon>
        <taxon>Pseudomonadati</taxon>
        <taxon>Pseudomonadota</taxon>
        <taxon>Gammaproteobacteria</taxon>
        <taxon>Pseudomonadales</taxon>
        <taxon>Pseudomonadaceae</taxon>
        <taxon>Pseudomonas</taxon>
    </lineage>
</organism>
<gene>
    <name evidence="1" type="ORF">PS652_02920</name>
</gene>
<dbReference type="EMBL" id="OZ024668">
    <property type="protein sequence ID" value="CAK9890087.1"/>
    <property type="molecule type" value="Genomic_DNA"/>
</dbReference>
<evidence type="ECO:0000313" key="2">
    <source>
        <dbReference type="Proteomes" id="UP000326595"/>
    </source>
</evidence>
<name>A0AAN2HKL8_PSEFL</name>
<reference evidence="1 2" key="1">
    <citation type="submission" date="2024-03" db="EMBL/GenBank/DDBJ databases">
        <authorList>
            <person name="Alaster D. Moffat"/>
            <person name="Govind Chandra"/>
            <person name="Andrew W. Truman"/>
        </authorList>
    </citation>
    <scope>NUCLEOTIDE SEQUENCE [LARGE SCALE GENOMIC DNA]</scope>
    <source>
        <strain evidence="1">PS652</strain>
    </source>
</reference>
<dbReference type="Proteomes" id="UP000326595">
    <property type="component" value="Chromosome"/>
</dbReference>
<accession>A0AAN2HKL8</accession>